<proteinExistence type="predicted"/>
<name>A0A6A5VIW1_9PLEO</name>
<accession>A0A6A5VIW1</accession>
<feature type="compositionally biased region" description="Basic and acidic residues" evidence="1">
    <location>
        <begin position="65"/>
        <end position="74"/>
    </location>
</feature>
<reference evidence="2" key="1">
    <citation type="journal article" date="2020" name="Stud. Mycol.">
        <title>101 Dothideomycetes genomes: a test case for predicting lifestyles and emergence of pathogens.</title>
        <authorList>
            <person name="Haridas S."/>
            <person name="Albert R."/>
            <person name="Binder M."/>
            <person name="Bloem J."/>
            <person name="Labutti K."/>
            <person name="Salamov A."/>
            <person name="Andreopoulos B."/>
            <person name="Baker S."/>
            <person name="Barry K."/>
            <person name="Bills G."/>
            <person name="Bluhm B."/>
            <person name="Cannon C."/>
            <person name="Castanera R."/>
            <person name="Culley D."/>
            <person name="Daum C."/>
            <person name="Ezra D."/>
            <person name="Gonzalez J."/>
            <person name="Henrissat B."/>
            <person name="Kuo A."/>
            <person name="Liang C."/>
            <person name="Lipzen A."/>
            <person name="Lutzoni F."/>
            <person name="Magnuson J."/>
            <person name="Mondo S."/>
            <person name="Nolan M."/>
            <person name="Ohm R."/>
            <person name="Pangilinan J."/>
            <person name="Park H.-J."/>
            <person name="Ramirez L."/>
            <person name="Alfaro M."/>
            <person name="Sun H."/>
            <person name="Tritt A."/>
            <person name="Yoshinaga Y."/>
            <person name="Zwiers L.-H."/>
            <person name="Turgeon B."/>
            <person name="Goodwin S."/>
            <person name="Spatafora J."/>
            <person name="Crous P."/>
            <person name="Grigoriev I."/>
        </authorList>
    </citation>
    <scope>NUCLEOTIDE SEQUENCE</scope>
    <source>
        <strain evidence="2">CBS 107.79</strain>
    </source>
</reference>
<dbReference type="AlphaFoldDB" id="A0A6A5VIW1"/>
<feature type="region of interest" description="Disordered" evidence="1">
    <location>
        <begin position="51"/>
        <end position="126"/>
    </location>
</feature>
<feature type="compositionally biased region" description="Basic and acidic residues" evidence="1">
    <location>
        <begin position="105"/>
        <end position="115"/>
    </location>
</feature>
<organism evidence="2 3">
    <name type="scientific">Bimuria novae-zelandiae CBS 107.79</name>
    <dbReference type="NCBI Taxonomy" id="1447943"/>
    <lineage>
        <taxon>Eukaryota</taxon>
        <taxon>Fungi</taxon>
        <taxon>Dikarya</taxon>
        <taxon>Ascomycota</taxon>
        <taxon>Pezizomycotina</taxon>
        <taxon>Dothideomycetes</taxon>
        <taxon>Pleosporomycetidae</taxon>
        <taxon>Pleosporales</taxon>
        <taxon>Massarineae</taxon>
        <taxon>Didymosphaeriaceae</taxon>
        <taxon>Bimuria</taxon>
    </lineage>
</organism>
<sequence>MTFTNRLLDSTHCFSVIDLKPLECLDVGVRGSALVQARRLRAEEFVDKVSISRQNSTAATTTRSSEQRPYREFSDDALSGTNAVENGDADTTDRRGEQSPTDTAAIEKHPIRSLDRYTNSSSSRQSTANYRAIRYCANATRRFGEPPKRLQSPPRRSPRYQNIFTPKSLVMNEHGLGDNPASHHSPHAKRAGTNRNKGVKLGTTPWAQRDAGSRCGSSSPGAQWRQKPPGRRRQICHCRSPRYGNAWRLLALAFHAAAAVGTALDRGPGVHVETTSAHPQVIGRGIVTTLSARLLDY</sequence>
<evidence type="ECO:0000313" key="2">
    <source>
        <dbReference type="EMBL" id="KAF1976369.1"/>
    </source>
</evidence>
<feature type="compositionally biased region" description="Polar residues" evidence="1">
    <location>
        <begin position="51"/>
        <end position="64"/>
    </location>
</feature>
<feature type="compositionally biased region" description="Polar residues" evidence="1">
    <location>
        <begin position="116"/>
        <end position="126"/>
    </location>
</feature>
<gene>
    <name evidence="2" type="ORF">BU23DRAFT_566034</name>
</gene>
<keyword evidence="3" id="KW-1185">Reference proteome</keyword>
<protein>
    <submittedName>
        <fullName evidence="2">Uncharacterized protein</fullName>
    </submittedName>
</protein>
<dbReference type="Proteomes" id="UP000800036">
    <property type="component" value="Unassembled WGS sequence"/>
</dbReference>
<feature type="region of interest" description="Disordered" evidence="1">
    <location>
        <begin position="177"/>
        <end position="233"/>
    </location>
</feature>
<evidence type="ECO:0000313" key="3">
    <source>
        <dbReference type="Proteomes" id="UP000800036"/>
    </source>
</evidence>
<dbReference type="EMBL" id="ML976667">
    <property type="protein sequence ID" value="KAF1976369.1"/>
    <property type="molecule type" value="Genomic_DNA"/>
</dbReference>
<evidence type="ECO:0000256" key="1">
    <source>
        <dbReference type="SAM" id="MobiDB-lite"/>
    </source>
</evidence>